<evidence type="ECO:0000259" key="3">
    <source>
        <dbReference type="PROSITE" id="PS51186"/>
    </source>
</evidence>
<organism evidence="4 5">
    <name type="scientific">Marivibrio halodurans</name>
    <dbReference type="NCBI Taxonomy" id="2039722"/>
    <lineage>
        <taxon>Bacteria</taxon>
        <taxon>Pseudomonadati</taxon>
        <taxon>Pseudomonadota</taxon>
        <taxon>Alphaproteobacteria</taxon>
        <taxon>Rhodospirillales</taxon>
        <taxon>Rhodospirillaceae</taxon>
        <taxon>Marivibrio</taxon>
    </lineage>
</organism>
<gene>
    <name evidence="4" type="ORF">KAJ83_03370</name>
</gene>
<dbReference type="SUPFAM" id="SSF55729">
    <property type="entry name" value="Acyl-CoA N-acyltransferases (Nat)"/>
    <property type="match status" value="1"/>
</dbReference>
<dbReference type="InterPro" id="IPR016181">
    <property type="entry name" value="Acyl_CoA_acyltransferase"/>
</dbReference>
<dbReference type="PROSITE" id="PS51186">
    <property type="entry name" value="GNAT"/>
    <property type="match status" value="1"/>
</dbReference>
<reference evidence="4" key="1">
    <citation type="submission" date="2021-04" db="EMBL/GenBank/DDBJ databases">
        <authorList>
            <person name="Zhang D.-C."/>
        </authorList>
    </citation>
    <scope>NUCLEOTIDE SEQUENCE</scope>
    <source>
        <strain evidence="4">CGMCC 1.15697</strain>
    </source>
</reference>
<evidence type="ECO:0000313" key="5">
    <source>
        <dbReference type="Proteomes" id="UP000672602"/>
    </source>
</evidence>
<dbReference type="Pfam" id="PF00583">
    <property type="entry name" value="Acetyltransf_1"/>
    <property type="match status" value="1"/>
</dbReference>
<dbReference type="InterPro" id="IPR050832">
    <property type="entry name" value="Bact_Acetyltransf"/>
</dbReference>
<dbReference type="InterPro" id="IPR000182">
    <property type="entry name" value="GNAT_dom"/>
</dbReference>
<dbReference type="AlphaFoldDB" id="A0A8J7RZQ8"/>
<evidence type="ECO:0000256" key="2">
    <source>
        <dbReference type="ARBA" id="ARBA00023315"/>
    </source>
</evidence>
<evidence type="ECO:0000256" key="1">
    <source>
        <dbReference type="ARBA" id="ARBA00022679"/>
    </source>
</evidence>
<keyword evidence="2" id="KW-0012">Acyltransferase</keyword>
<proteinExistence type="predicted"/>
<dbReference type="CDD" id="cd04301">
    <property type="entry name" value="NAT_SF"/>
    <property type="match status" value="1"/>
</dbReference>
<feature type="domain" description="N-acetyltransferase" evidence="3">
    <location>
        <begin position="1"/>
        <end position="137"/>
    </location>
</feature>
<comment type="caution">
    <text evidence="4">The sequence shown here is derived from an EMBL/GenBank/DDBJ whole genome shotgun (WGS) entry which is preliminary data.</text>
</comment>
<keyword evidence="1" id="KW-0808">Transferase</keyword>
<dbReference type="PANTHER" id="PTHR43877:SF2">
    <property type="entry name" value="AMINOALKYLPHOSPHONATE N-ACETYLTRANSFERASE-RELATED"/>
    <property type="match status" value="1"/>
</dbReference>
<dbReference type="Proteomes" id="UP000672602">
    <property type="component" value="Unassembled WGS sequence"/>
</dbReference>
<dbReference type="Gene3D" id="3.40.630.30">
    <property type="match status" value="1"/>
</dbReference>
<sequence length="137" mass="15172">MMADSDRVYADLYPVEENHLLDPAALIDPDITFLVARCDGVVAGFGALAIRRDENAAYGELKRMYVAPSLRGIGLGRRLLQALEDRARADGMALLRLETGNRQPEAIGLYRAAGFTERGPFGPYAESEHSLYMEKRL</sequence>
<protein>
    <submittedName>
        <fullName evidence="4">GNAT family N-acetyltransferase</fullName>
    </submittedName>
</protein>
<dbReference type="GO" id="GO:0016747">
    <property type="term" value="F:acyltransferase activity, transferring groups other than amino-acyl groups"/>
    <property type="evidence" value="ECO:0007669"/>
    <property type="project" value="InterPro"/>
</dbReference>
<keyword evidence="5" id="KW-1185">Reference proteome</keyword>
<dbReference type="PANTHER" id="PTHR43877">
    <property type="entry name" value="AMINOALKYLPHOSPHONATE N-ACETYLTRANSFERASE-RELATED-RELATED"/>
    <property type="match status" value="1"/>
</dbReference>
<evidence type="ECO:0000313" key="4">
    <source>
        <dbReference type="EMBL" id="MBP5856033.1"/>
    </source>
</evidence>
<dbReference type="EMBL" id="JAGMWN010000001">
    <property type="protein sequence ID" value="MBP5856033.1"/>
    <property type="molecule type" value="Genomic_DNA"/>
</dbReference>
<accession>A0A8J7RZQ8</accession>
<name>A0A8J7RZQ8_9PROT</name>